<dbReference type="Gene3D" id="3.90.25.10">
    <property type="entry name" value="UDP-galactose 4-epimerase, domain 1"/>
    <property type="match status" value="1"/>
</dbReference>
<comment type="similarity">
    <text evidence="1">Belongs to the NmrA-type oxidoreductase family.</text>
</comment>
<organism evidence="4 5">
    <name type="scientific">Reticulibacter mediterranei</name>
    <dbReference type="NCBI Taxonomy" id="2778369"/>
    <lineage>
        <taxon>Bacteria</taxon>
        <taxon>Bacillati</taxon>
        <taxon>Chloroflexota</taxon>
        <taxon>Ktedonobacteria</taxon>
        <taxon>Ktedonobacterales</taxon>
        <taxon>Reticulibacteraceae</taxon>
        <taxon>Reticulibacter</taxon>
    </lineage>
</organism>
<comment type="caution">
    <text evidence="4">The sequence shown here is derived from an EMBL/GenBank/DDBJ whole genome shotgun (WGS) entry which is preliminary data.</text>
</comment>
<accession>A0A8J3N4C6</accession>
<gene>
    <name evidence="4" type="ORF">KSF_079320</name>
</gene>
<evidence type="ECO:0000313" key="4">
    <source>
        <dbReference type="EMBL" id="GHO97884.1"/>
    </source>
</evidence>
<reference evidence="4" key="1">
    <citation type="submission" date="2020-10" db="EMBL/GenBank/DDBJ databases">
        <title>Taxonomic study of unclassified bacteria belonging to the class Ktedonobacteria.</title>
        <authorList>
            <person name="Yabe S."/>
            <person name="Wang C.M."/>
            <person name="Zheng Y."/>
            <person name="Sakai Y."/>
            <person name="Cavaletti L."/>
            <person name="Monciardini P."/>
            <person name="Donadio S."/>
        </authorList>
    </citation>
    <scope>NUCLEOTIDE SEQUENCE</scope>
    <source>
        <strain evidence="4">ID150040</strain>
    </source>
</reference>
<sequence length="283" mass="31026">MTAFQGTILVLGATGQQGGAVAQQLATNGWTVRALVRDLARGDHRSDLAFNQPGIEVVRGDLDDLNSLNTAMKGTHGVFSVQPVSDPATEIRRGKLVADAAKQAEVAHVVYSSASGADRNTGIPPFEAKGEIERYLRLLDLPATILRPPMFMENFRFLLQEQHGQTTLLSMGGTLQTKMQMVAVHDIGAFAAIAFNYPATYQGKAIELAGDELTFAQITEVLGRFLGRPVAYHVVEQHTNVDGKRITEFFEREGFRADITALRQIHPQLLSLDAWLRQGNLHH</sequence>
<evidence type="ECO:0000259" key="3">
    <source>
        <dbReference type="Pfam" id="PF05368"/>
    </source>
</evidence>
<evidence type="ECO:0000313" key="5">
    <source>
        <dbReference type="Proteomes" id="UP000597444"/>
    </source>
</evidence>
<keyword evidence="2" id="KW-0521">NADP</keyword>
<evidence type="ECO:0000256" key="1">
    <source>
        <dbReference type="ARBA" id="ARBA00006328"/>
    </source>
</evidence>
<dbReference type="Proteomes" id="UP000597444">
    <property type="component" value="Unassembled WGS sequence"/>
</dbReference>
<dbReference type="InterPro" id="IPR008030">
    <property type="entry name" value="NmrA-like"/>
</dbReference>
<dbReference type="InterPro" id="IPR036291">
    <property type="entry name" value="NAD(P)-bd_dom_sf"/>
</dbReference>
<dbReference type="SUPFAM" id="SSF51735">
    <property type="entry name" value="NAD(P)-binding Rossmann-fold domains"/>
    <property type="match status" value="1"/>
</dbReference>
<feature type="domain" description="NmrA-like" evidence="3">
    <location>
        <begin position="6"/>
        <end position="240"/>
    </location>
</feature>
<dbReference type="EMBL" id="BNJK01000002">
    <property type="protein sequence ID" value="GHO97884.1"/>
    <property type="molecule type" value="Genomic_DNA"/>
</dbReference>
<dbReference type="PANTHER" id="PTHR42748">
    <property type="entry name" value="NITROGEN METABOLITE REPRESSION PROTEIN NMRA FAMILY MEMBER"/>
    <property type="match status" value="1"/>
</dbReference>
<dbReference type="Gene3D" id="3.40.50.720">
    <property type="entry name" value="NAD(P)-binding Rossmann-like Domain"/>
    <property type="match status" value="1"/>
</dbReference>
<protein>
    <recommendedName>
        <fullName evidence="3">NmrA-like domain-containing protein</fullName>
    </recommendedName>
</protein>
<dbReference type="CDD" id="cd05251">
    <property type="entry name" value="NmrA_like_SDR_a"/>
    <property type="match status" value="1"/>
</dbReference>
<name>A0A8J3N4C6_9CHLR</name>
<dbReference type="PANTHER" id="PTHR42748:SF7">
    <property type="entry name" value="NMRA LIKE REDOX SENSOR 1-RELATED"/>
    <property type="match status" value="1"/>
</dbReference>
<keyword evidence="5" id="KW-1185">Reference proteome</keyword>
<dbReference type="Pfam" id="PF05368">
    <property type="entry name" value="NmrA"/>
    <property type="match status" value="1"/>
</dbReference>
<dbReference type="AlphaFoldDB" id="A0A8J3N4C6"/>
<dbReference type="InterPro" id="IPR051164">
    <property type="entry name" value="NmrA-like_oxidored"/>
</dbReference>
<evidence type="ECO:0000256" key="2">
    <source>
        <dbReference type="ARBA" id="ARBA00022857"/>
    </source>
</evidence>
<proteinExistence type="inferred from homology"/>
<dbReference type="RefSeq" id="WP_220208657.1">
    <property type="nucleotide sequence ID" value="NZ_BNJK01000002.1"/>
</dbReference>